<evidence type="ECO:0000256" key="1">
    <source>
        <dbReference type="ARBA" id="ARBA00023015"/>
    </source>
</evidence>
<dbReference type="Gene3D" id="1.10.10.60">
    <property type="entry name" value="Homeodomain-like"/>
    <property type="match status" value="1"/>
</dbReference>
<evidence type="ECO:0000313" key="5">
    <source>
        <dbReference type="EMBL" id="OUJ72309.1"/>
    </source>
</evidence>
<name>A0A243WAB2_9BACT</name>
<evidence type="ECO:0000256" key="2">
    <source>
        <dbReference type="ARBA" id="ARBA00023125"/>
    </source>
</evidence>
<dbReference type="EMBL" id="MTSE01000011">
    <property type="protein sequence ID" value="OUJ72309.1"/>
    <property type="molecule type" value="Genomic_DNA"/>
</dbReference>
<dbReference type="PROSITE" id="PS01124">
    <property type="entry name" value="HTH_ARAC_FAMILY_2"/>
    <property type="match status" value="1"/>
</dbReference>
<organism evidence="5 6">
    <name type="scientific">Hymenobacter crusticola</name>
    <dbReference type="NCBI Taxonomy" id="1770526"/>
    <lineage>
        <taxon>Bacteria</taxon>
        <taxon>Pseudomonadati</taxon>
        <taxon>Bacteroidota</taxon>
        <taxon>Cytophagia</taxon>
        <taxon>Cytophagales</taxon>
        <taxon>Hymenobacteraceae</taxon>
        <taxon>Hymenobacter</taxon>
    </lineage>
</organism>
<dbReference type="Pfam" id="PF12833">
    <property type="entry name" value="HTH_18"/>
    <property type="match status" value="1"/>
</dbReference>
<dbReference type="SUPFAM" id="SSF46689">
    <property type="entry name" value="Homeodomain-like"/>
    <property type="match status" value="1"/>
</dbReference>
<evidence type="ECO:0000256" key="3">
    <source>
        <dbReference type="ARBA" id="ARBA00023163"/>
    </source>
</evidence>
<feature type="domain" description="HTH araC/xylS-type" evidence="4">
    <location>
        <begin position="214"/>
        <end position="295"/>
    </location>
</feature>
<gene>
    <name evidence="5" type="ORF">BXP70_18800</name>
</gene>
<proteinExistence type="predicted"/>
<dbReference type="AlphaFoldDB" id="A0A243WAB2"/>
<dbReference type="PANTHER" id="PTHR43280:SF32">
    <property type="entry name" value="TRANSCRIPTIONAL REGULATORY PROTEIN"/>
    <property type="match status" value="1"/>
</dbReference>
<dbReference type="InterPro" id="IPR018060">
    <property type="entry name" value="HTH_AraC"/>
</dbReference>
<dbReference type="GO" id="GO:0043565">
    <property type="term" value="F:sequence-specific DNA binding"/>
    <property type="evidence" value="ECO:0007669"/>
    <property type="project" value="InterPro"/>
</dbReference>
<dbReference type="GO" id="GO:0003700">
    <property type="term" value="F:DNA-binding transcription factor activity"/>
    <property type="evidence" value="ECO:0007669"/>
    <property type="project" value="InterPro"/>
</dbReference>
<comment type="caution">
    <text evidence="5">The sequence shown here is derived from an EMBL/GenBank/DDBJ whole genome shotgun (WGS) entry which is preliminary data.</text>
</comment>
<evidence type="ECO:0000259" key="4">
    <source>
        <dbReference type="PROSITE" id="PS01124"/>
    </source>
</evidence>
<keyword evidence="2" id="KW-0238">DNA-binding</keyword>
<dbReference type="SMART" id="SM00342">
    <property type="entry name" value="HTH_ARAC"/>
    <property type="match status" value="1"/>
</dbReference>
<sequence>MNSPETIFEYAQQYGREWPAAGQVSAYRIEDVASPSAFPHIRRDFYKVKLLCGAEGVLAYADQRVVVQDCALVFVNPLIPYSWQRLSGRETGFVCLFTEEFITPHLRTASVAGSPLFRVGGTPVLFPPPEIARLLRALFEQLLAELHSPYAHKYDLMRNYLQIILHESLKIAPAPPCYQPGTSAARLSTLFLDLLGRQFPLASPQHTLGFKNANEFARQLAVHPNHLNKALKATTGKTTTQHIAEKLIDEAKALLRHSNWSVADISYCLGFEHASNFNSFFKKHTGQPPNAYRKLPVVLS</sequence>
<evidence type="ECO:0000313" key="6">
    <source>
        <dbReference type="Proteomes" id="UP000194873"/>
    </source>
</evidence>
<keyword evidence="3" id="KW-0804">Transcription</keyword>
<dbReference type="RefSeq" id="WP_086595648.1">
    <property type="nucleotide sequence ID" value="NZ_MTSE01000011.1"/>
</dbReference>
<keyword evidence="1" id="KW-0805">Transcription regulation</keyword>
<reference evidence="5 6" key="1">
    <citation type="submission" date="2017-01" db="EMBL/GenBank/DDBJ databases">
        <title>A new Hymenobacter.</title>
        <authorList>
            <person name="Liang Y."/>
            <person name="Feng F."/>
        </authorList>
    </citation>
    <scope>NUCLEOTIDE SEQUENCE [LARGE SCALE GENOMIC DNA]</scope>
    <source>
        <strain evidence="5">MIMBbqt21</strain>
    </source>
</reference>
<keyword evidence="6" id="KW-1185">Reference proteome</keyword>
<accession>A0A243WAB2</accession>
<dbReference type="InterPro" id="IPR009057">
    <property type="entry name" value="Homeodomain-like_sf"/>
</dbReference>
<dbReference type="Proteomes" id="UP000194873">
    <property type="component" value="Unassembled WGS sequence"/>
</dbReference>
<protein>
    <recommendedName>
        <fullName evidence="4">HTH araC/xylS-type domain-containing protein</fullName>
    </recommendedName>
</protein>
<dbReference type="OrthoDB" id="629200at2"/>
<dbReference type="PANTHER" id="PTHR43280">
    <property type="entry name" value="ARAC-FAMILY TRANSCRIPTIONAL REGULATOR"/>
    <property type="match status" value="1"/>
</dbReference>